<dbReference type="EMBL" id="MU167329">
    <property type="protein sequence ID" value="KAG0143075.1"/>
    <property type="molecule type" value="Genomic_DNA"/>
</dbReference>
<feature type="region of interest" description="Disordered" evidence="1">
    <location>
        <begin position="22"/>
        <end position="42"/>
    </location>
</feature>
<protein>
    <submittedName>
        <fullName evidence="2">Uncharacterized protein</fullName>
    </submittedName>
</protein>
<accession>A0A9P6NG63</accession>
<sequence>MSPVCGLCVGPSDQIRALWHSQQSRIRPREGQEDSPQADTTGRLKRCTRYVYGRVFHRREGERSGAAYATELESFWESLGPTDGISIQEAEAM</sequence>
<reference evidence="2" key="1">
    <citation type="submission" date="2013-11" db="EMBL/GenBank/DDBJ databases">
        <title>Genome sequence of the fusiform rust pathogen reveals effectors for host alternation and coevolution with pine.</title>
        <authorList>
            <consortium name="DOE Joint Genome Institute"/>
            <person name="Smith K."/>
            <person name="Pendleton A."/>
            <person name="Kubisiak T."/>
            <person name="Anderson C."/>
            <person name="Salamov A."/>
            <person name="Aerts A."/>
            <person name="Riley R."/>
            <person name="Clum A."/>
            <person name="Lindquist E."/>
            <person name="Ence D."/>
            <person name="Campbell M."/>
            <person name="Kronenberg Z."/>
            <person name="Feau N."/>
            <person name="Dhillon B."/>
            <person name="Hamelin R."/>
            <person name="Burleigh J."/>
            <person name="Smith J."/>
            <person name="Yandell M."/>
            <person name="Nelson C."/>
            <person name="Grigoriev I."/>
            <person name="Davis J."/>
        </authorList>
    </citation>
    <scope>NUCLEOTIDE SEQUENCE</scope>
    <source>
        <strain evidence="2">G11</strain>
    </source>
</reference>
<evidence type="ECO:0000313" key="3">
    <source>
        <dbReference type="Proteomes" id="UP000886653"/>
    </source>
</evidence>
<proteinExistence type="predicted"/>
<comment type="caution">
    <text evidence="2">The sequence shown here is derived from an EMBL/GenBank/DDBJ whole genome shotgun (WGS) entry which is preliminary data.</text>
</comment>
<keyword evidence="3" id="KW-1185">Reference proteome</keyword>
<name>A0A9P6NG63_9BASI</name>
<dbReference type="Proteomes" id="UP000886653">
    <property type="component" value="Unassembled WGS sequence"/>
</dbReference>
<dbReference type="AlphaFoldDB" id="A0A9P6NG63"/>
<gene>
    <name evidence="2" type="ORF">CROQUDRAFT_96762</name>
</gene>
<evidence type="ECO:0000256" key="1">
    <source>
        <dbReference type="SAM" id="MobiDB-lite"/>
    </source>
</evidence>
<evidence type="ECO:0000313" key="2">
    <source>
        <dbReference type="EMBL" id="KAG0143075.1"/>
    </source>
</evidence>
<organism evidence="2 3">
    <name type="scientific">Cronartium quercuum f. sp. fusiforme G11</name>
    <dbReference type="NCBI Taxonomy" id="708437"/>
    <lineage>
        <taxon>Eukaryota</taxon>
        <taxon>Fungi</taxon>
        <taxon>Dikarya</taxon>
        <taxon>Basidiomycota</taxon>
        <taxon>Pucciniomycotina</taxon>
        <taxon>Pucciniomycetes</taxon>
        <taxon>Pucciniales</taxon>
        <taxon>Coleosporiaceae</taxon>
        <taxon>Cronartium</taxon>
    </lineage>
</organism>